<dbReference type="SUPFAM" id="SSF101898">
    <property type="entry name" value="NHL repeat"/>
    <property type="match status" value="1"/>
</dbReference>
<dbReference type="EMBL" id="CADCUQ010000378">
    <property type="protein sequence ID" value="CAA9400005.1"/>
    <property type="molecule type" value="Genomic_DNA"/>
</dbReference>
<accession>A0A6J4P4M6</accession>
<feature type="non-terminal residue" evidence="1">
    <location>
        <position position="460"/>
    </location>
</feature>
<reference evidence="1" key="1">
    <citation type="submission" date="2020-02" db="EMBL/GenBank/DDBJ databases">
        <authorList>
            <person name="Meier V. D."/>
        </authorList>
    </citation>
    <scope>NUCLEOTIDE SEQUENCE</scope>
    <source>
        <strain evidence="1">AVDCRST_MAG64</strain>
    </source>
</reference>
<protein>
    <recommendedName>
        <fullName evidence="2">Delta-60 repeat protein</fullName>
    </recommendedName>
</protein>
<sequence length="460" mass="45274">MSDTRTVKSPASAEPLERRTFLSVSTLVPGFGEGGRVVADLGGQDGAVDLAAEPSGKLIVLANRSTADGAGYVLARFNADGSPDAAFGDAGRVVSGFADFRIARALALAPDGRILVGGNTADPGIPNADGTTTAGPGSSDFAVARYNADGSLDATFGDGGKALADLNGNSFDDALDLVVADDGRVVAAGVAGPPAGTEVSALASSFAVARFDAGGRLDPTFGAGGRVLTDFAQQENVATSVALQPDGAVVVGGHAGEAGPATDNDAAFAVARYAPDGTPDPAFGDGGKVRVPLPDRPGHLAALAVTGDGKLLAAGTALDPNPRTAPPGVFVIGPDLPDSAVALTRLNADGSVDASLGAAGVVVEDFGGSASVDDALLGDDGTLYVAGGLRFNAGDVSLNEVLLARFTAQGAVDATFATNGRVATGFTPENEYDHDRATAVAAGRDGTTVVAGAAAGDTAL</sequence>
<name>A0A6J4P4M6_9BACT</name>
<dbReference type="AlphaFoldDB" id="A0A6J4P4M6"/>
<dbReference type="Gene3D" id="2.80.10.50">
    <property type="match status" value="2"/>
</dbReference>
<gene>
    <name evidence="1" type="ORF">AVDCRST_MAG64-1643</name>
</gene>
<evidence type="ECO:0000313" key="1">
    <source>
        <dbReference type="EMBL" id="CAA9400005.1"/>
    </source>
</evidence>
<organism evidence="1">
    <name type="scientific">uncultured Phycisphaerae bacterium</name>
    <dbReference type="NCBI Taxonomy" id="904963"/>
    <lineage>
        <taxon>Bacteria</taxon>
        <taxon>Pseudomonadati</taxon>
        <taxon>Planctomycetota</taxon>
        <taxon>Phycisphaerae</taxon>
        <taxon>environmental samples</taxon>
    </lineage>
</organism>
<evidence type="ECO:0008006" key="2">
    <source>
        <dbReference type="Google" id="ProtNLM"/>
    </source>
</evidence>
<dbReference type="InterPro" id="IPR013431">
    <property type="entry name" value="Delta_60_rpt"/>
</dbReference>
<dbReference type="Pfam" id="PF17164">
    <property type="entry name" value="DUF5122"/>
    <property type="match status" value="4"/>
</dbReference>
<dbReference type="NCBIfam" id="TIGR02608">
    <property type="entry name" value="delta_60_rpt"/>
    <property type="match status" value="6"/>
</dbReference>
<proteinExistence type="predicted"/>